<keyword evidence="2" id="KW-0963">Cytoplasm</keyword>
<keyword evidence="8" id="KW-1185">Reference proteome</keyword>
<evidence type="ECO:0000313" key="8">
    <source>
        <dbReference type="Proteomes" id="UP001652628"/>
    </source>
</evidence>
<name>A0AB40ACX9_DROSZ</name>
<keyword evidence="4 5" id="KW-0175">Coiled coil</keyword>
<feature type="region of interest" description="Disordered" evidence="6">
    <location>
        <begin position="161"/>
        <end position="204"/>
    </location>
</feature>
<feature type="region of interest" description="Disordered" evidence="6">
    <location>
        <begin position="2173"/>
        <end position="2200"/>
    </location>
</feature>
<feature type="compositionally biased region" description="Low complexity" evidence="6">
    <location>
        <begin position="2440"/>
        <end position="2450"/>
    </location>
</feature>
<evidence type="ECO:0000256" key="1">
    <source>
        <dbReference type="ARBA" id="ARBA00004496"/>
    </source>
</evidence>
<dbReference type="InterPro" id="IPR051841">
    <property type="entry name" value="MT-Golgi_org_protein"/>
</dbReference>
<evidence type="ECO:0000313" key="9">
    <source>
        <dbReference type="RefSeq" id="XP_036676200.2"/>
    </source>
</evidence>
<dbReference type="Gene3D" id="1.10.287.1490">
    <property type="match status" value="1"/>
</dbReference>
<protein>
    <submittedName>
        <fullName evidence="9">Uncharacterized protein isoform X1</fullName>
    </submittedName>
</protein>
<feature type="region of interest" description="Disordered" evidence="6">
    <location>
        <begin position="1042"/>
        <end position="1061"/>
    </location>
</feature>
<dbReference type="RefSeq" id="XP_036676200.2">
    <property type="nucleotide sequence ID" value="XM_036820305.3"/>
</dbReference>
<keyword evidence="7" id="KW-0812">Transmembrane</keyword>
<gene>
    <name evidence="9" type="primary">LOC108014262</name>
</gene>
<accession>A0AB40ACX9</accession>
<feature type="coiled-coil region" evidence="5">
    <location>
        <begin position="1263"/>
        <end position="1770"/>
    </location>
</feature>
<feature type="coiled-coil region" evidence="5">
    <location>
        <begin position="2212"/>
        <end position="2318"/>
    </location>
</feature>
<feature type="coiled-coil region" evidence="5">
    <location>
        <begin position="597"/>
        <end position="624"/>
    </location>
</feature>
<dbReference type="GO" id="GO:0005794">
    <property type="term" value="C:Golgi apparatus"/>
    <property type="evidence" value="ECO:0007669"/>
    <property type="project" value="TreeGrafter"/>
</dbReference>
<feature type="compositionally biased region" description="Polar residues" evidence="6">
    <location>
        <begin position="161"/>
        <end position="172"/>
    </location>
</feature>
<evidence type="ECO:0000256" key="5">
    <source>
        <dbReference type="SAM" id="Coils"/>
    </source>
</evidence>
<proteinExistence type="predicted"/>
<dbReference type="PANTHER" id="PTHR18902:SF25">
    <property type="entry name" value="GRIP AND COILED-COIL DOMAIN-CONTAINING PROTEIN 2"/>
    <property type="match status" value="1"/>
</dbReference>
<feature type="coiled-coil region" evidence="5">
    <location>
        <begin position="721"/>
        <end position="748"/>
    </location>
</feature>
<keyword evidence="7" id="KW-0472">Membrane</keyword>
<dbReference type="Proteomes" id="UP001652628">
    <property type="component" value="Chromosome X"/>
</dbReference>
<keyword evidence="7" id="KW-1133">Transmembrane helix</keyword>
<feature type="transmembrane region" description="Helical" evidence="7">
    <location>
        <begin position="2891"/>
        <end position="2910"/>
    </location>
</feature>
<feature type="coiled-coil region" evidence="5">
    <location>
        <begin position="936"/>
        <end position="1006"/>
    </location>
</feature>
<comment type="subcellular location">
    <subcellularLocation>
        <location evidence="1">Cytoplasm</location>
    </subcellularLocation>
</comment>
<feature type="transmembrane region" description="Helical" evidence="7">
    <location>
        <begin position="2917"/>
        <end position="2937"/>
    </location>
</feature>
<reference evidence="9" key="1">
    <citation type="submission" date="2025-08" db="UniProtKB">
        <authorList>
            <consortium name="RefSeq"/>
        </authorList>
    </citation>
    <scope>IDENTIFICATION</scope>
</reference>
<feature type="coiled-coil region" evidence="5">
    <location>
        <begin position="246"/>
        <end position="344"/>
    </location>
</feature>
<evidence type="ECO:0000256" key="6">
    <source>
        <dbReference type="SAM" id="MobiDB-lite"/>
    </source>
</evidence>
<feature type="compositionally biased region" description="Basic residues" evidence="6">
    <location>
        <begin position="2453"/>
        <end position="2464"/>
    </location>
</feature>
<feature type="coiled-coil region" evidence="5">
    <location>
        <begin position="526"/>
        <end position="560"/>
    </location>
</feature>
<dbReference type="GeneID" id="108014262"/>
<evidence type="ECO:0000256" key="4">
    <source>
        <dbReference type="ARBA" id="ARBA00023054"/>
    </source>
</evidence>
<evidence type="ECO:0000256" key="2">
    <source>
        <dbReference type="ARBA" id="ARBA00022490"/>
    </source>
</evidence>
<evidence type="ECO:0000256" key="3">
    <source>
        <dbReference type="ARBA" id="ARBA00022553"/>
    </source>
</evidence>
<dbReference type="PANTHER" id="PTHR18902">
    <property type="entry name" value="NUCLEAR MITOTIC APPARATUS PROTEIN 1-RELATED"/>
    <property type="match status" value="1"/>
</dbReference>
<feature type="coiled-coil region" evidence="5">
    <location>
        <begin position="423"/>
        <end position="457"/>
    </location>
</feature>
<organism evidence="8 9">
    <name type="scientific">Drosophila suzukii</name>
    <name type="common">Spotted-wing drosophila fruit fly</name>
    <dbReference type="NCBI Taxonomy" id="28584"/>
    <lineage>
        <taxon>Eukaryota</taxon>
        <taxon>Metazoa</taxon>
        <taxon>Ecdysozoa</taxon>
        <taxon>Arthropoda</taxon>
        <taxon>Hexapoda</taxon>
        <taxon>Insecta</taxon>
        <taxon>Pterygota</taxon>
        <taxon>Neoptera</taxon>
        <taxon>Endopterygota</taxon>
        <taxon>Diptera</taxon>
        <taxon>Brachycera</taxon>
        <taxon>Muscomorpha</taxon>
        <taxon>Ephydroidea</taxon>
        <taxon>Drosophilidae</taxon>
        <taxon>Drosophila</taxon>
        <taxon>Sophophora</taxon>
    </lineage>
</organism>
<evidence type="ECO:0000256" key="7">
    <source>
        <dbReference type="SAM" id="Phobius"/>
    </source>
</evidence>
<feature type="coiled-coil region" evidence="5">
    <location>
        <begin position="791"/>
        <end position="878"/>
    </location>
</feature>
<feature type="compositionally biased region" description="Low complexity" evidence="6">
    <location>
        <begin position="178"/>
        <end position="189"/>
    </location>
</feature>
<feature type="region of interest" description="Disordered" evidence="6">
    <location>
        <begin position="2426"/>
        <end position="2488"/>
    </location>
</feature>
<sequence>MDLRSWRKVLIQWVIECRFIEHNFITLEQSDLDAFFSIYVQKAQVAPVEDENALPAQPGERRSPLLNFLRDHYPEFSAHIDGRGQLVTSDYAYVYTLLLHYSCVKQPSVFIHSICKKLPELVQTCIANFFGQTLEQQLTRQFLRQSMNNVAVVYRQGVQISPSRPSCSTMSPELTIDTTPGTSSSTSSSPQPPSSTPQIRHRDRQRLQMSANEMLAPPTPRTELLEQRTRELRGVRAQLEVVSYEKTMLEEQQAEKEDLIKSLNKENMMAKSQLAKLKNAVQNGENADDSATDNVPNEFDHLKRSLLKEISQKEAIIAETNDKLQDLRAEKSELVEQLKTSGDKLLACVDRIRELEQRLEESSLIVSSREDTISSLERDKQELDRCLQEAREELHNRREVLNASSDLLNCSLSPNTTPENLGSSVVDKQLREKEHENAELREELQKQNTILLELSESVACFVEKHSIEPDPLADEKSPSVLSSISMIEMTFAAELAKNARLQKQCDSQTEHIADLHSRFQWSVESLDKQRVQLDEARARIDELEQEVAEANRSHAKHIRQMQDDHDHDTNVYHLENKRLIKLNDTLNEMVAKGDAHLAEIKEQLGEKERQIDDLGAQILDLRERNEWLGTKITLIDEERSSEASRSEKELRCHTYLRDKYNYCRSQLKDRIEDMDKLSRQLDASNWENACQRVLQLQSECESLKVTMESLNVYIKTRADEEQRLTSQRDELNIQNDFLNQQNGKLKEDSDYFLGRISSLLRADNSVNSLTSSIDSTTDEIGKRFRDIESLLEQHMKSFDETEARVNSLNDELADLQRRNAELTNENETLIAQKVQELGQLGEDIEKRNDVIKKQNDEIASLTKKISLLEKAVKKTQDKLAKAHVLVQSLSTAAINSIATIEPRLLKLGSISTYAGCTDAKDPAQFQSWMTQFVDIYDQMDASRQTLENRCVEASRKMDTLSQAKKRLEEQVQQLQNKSTNDQIPMLKQLNETINNLEMVNDKLTKDNLKLHDMNLELSESLMKSHKEVERRATKYVQLEAADRRKSSDLHDCRKKQDEQKAELKSMQEKMAALKETYEKQIEELKANCDQRSKEVEKEVDGSQDLQINLKESEDKVSKLVEEHKQLLKNTKDEHEKRCKELEKQLAEKDEEQSKLKALEEECQKRCQDIEKQLSDKESQSSELVKEHEEEVKTIKAELEEARYQEKELRLMDKELRETIQTHKQLLREATSDLQDSRLQEQSMRQTMETHKQLMMESGPSEELLILRNKLQEEEKLTKELRAKLEKQGSSEELLSLRNKLQEEEKLTNEFRAKVEKLESSEELLSLRNKLQEEEKLTHELRAKVENRESSEELLSLRNKLQAEEKLTNELREQLEHRESSGELLSLRNKLQAEEKLTNELREQLEHRESSGELLSLRNKLQAEEKLTNELRAQLENRESSEELLSLRNKLHEEEKLTNQLRAELQGSRPSEELLNLRNKLQEDEKLTNELRAQLENRESSEELLSLRNKLQEEEKLTNQLRAQLEERGSSEELLSLRNKLQEEEKLTNQLKAQLEKRGSNKELVSLRNKLQDEEKLTKQLRTMLEKRESSKELVSLRNKLQEEEKVTKQLRLKLEKQRKELSKAKADLEDLKSADKNLHSLQTKLKDEEELTHHLKEELSSAKDQLGGDASSTTELRKLYDNSKEELISLTNKLENEAKLMDQMKMLLDKQHKDLVQAKEQLKSAESSKEELLALQTKLQHEQKLTDQLKEELSKAKAELASNANRTTELNKLYQSSKQELLSLQTKLHDEQKLTDHLRDQLKDELDKLCGSSKEDLLSLQTQLQNEEKIRNLLKKKLFEKEEELKTTKSQLESNANRMAQVNGSSKEEMLVLRNKLQDQENLSHQLNAELAKQQELLSTANAQLESYAELEALFDGSKDEVARLWNIIHKEEKLSEQLRAEMKDQADAHQKEVDSLKLARDSILPEIQVVKGRMVKAEREYQVSLATLEDQIETLDERNKQAEVECLSAKERIKELESSCKAKEDQLLQAELLNDRLALEISCHKGEVEILNQQLAKKDEEMAELRNFAERIQKLGQQDMDELQQRLDSEMVKRQKAEDQLAAASERLTDLVQELDGTRLVHDACQYELEEKTREIETLRAESTDRIRSYKERLEALSQQLAQCNDDLAELRSANESRSQSPKDLGATYSKADAPEADSNLGQLRQEAVRNSKLALDCQILQAKYRDAKDEIQRCEQKIKDQRLEMEGKLDKMKTKMRSLYTAEVTRMKEKQERDAAKSASEMEALTAQNAKYEEHTRKLSNQIVRLNEKILEQQKQHAIISTKLRHLQMQPVCEAKPTTATITVSSSSSTAATEDWQPFKRPNAPSSNLAMEDEEGEVFNNTYLTDLKLGRVPTDMTAEELIYRNSLQPPHLKSTYAAQYDLGSQDEDLKDGPHSLDDSMSALLSSSSTGTRKKSMGTHYKRPGPPTPSKNGGRLSFGSSEPPREILREFGDHHNNTSKTPARFKFLTQRFSVGSSGLPRDELPHRKRPNLLTGIQRRRLRQAVGLFCTSTPRKSRSYYDQQRLIRVSDADTSEAQVEVEEEEMVMEAEEEHLEDQAEQQGTPHLSTAALLALTKGNTRRLTGQMKQRKGRVSLCIHGNIFAKSRTAAALKVSHQAVSGKRVQLRRKLRQERLGRFDQARRLDQVSFAKSPDSADNNNYSLHNRNEEQQQQQQFLMGKTVVLGGKRPRSPVVSTTFNVEQHSETWQLQQQFESENLATWAMENDQSALDETQEVWQFEQLCQETESTAPFQLQPLNYEPLVEPAPAELKLPQLVSSCSNITDASCATNMTSTSSRRSTCTVYSMGSVHMQPLPQINITYVQPSGSQLARSMHNRSLPAQCRRILCRLSLGERVIVGLALLAIVGLCCLQLENRTVLVLTAVLAAMGLVLLTVSFAGRH</sequence>
<keyword evidence="3" id="KW-0597">Phosphoprotein</keyword>